<dbReference type="SUPFAM" id="SSF52317">
    <property type="entry name" value="Class I glutamine amidotransferase-like"/>
    <property type="match status" value="1"/>
</dbReference>
<keyword evidence="3" id="KW-1185">Reference proteome</keyword>
<dbReference type="InterPro" id="IPR050064">
    <property type="entry name" value="IGPS_HisA/HisF"/>
</dbReference>
<dbReference type="InterPro" id="IPR011060">
    <property type="entry name" value="RibuloseP-bd_barrel"/>
</dbReference>
<dbReference type="PANTHER" id="PTHR21235:SF2">
    <property type="entry name" value="IMIDAZOLE GLYCEROL PHOSPHATE SYNTHASE HISHF"/>
    <property type="match status" value="1"/>
</dbReference>
<dbReference type="Gene3D" id="3.20.20.70">
    <property type="entry name" value="Aldolase class I"/>
    <property type="match status" value="2"/>
</dbReference>
<gene>
    <name evidence="2" type="ORF">BS47DRAFT_1360909</name>
</gene>
<reference evidence="2" key="1">
    <citation type="journal article" date="2020" name="Nat. Commun.">
        <title>Large-scale genome sequencing of mycorrhizal fungi provides insights into the early evolution of symbiotic traits.</title>
        <authorList>
            <person name="Miyauchi S."/>
            <person name="Kiss E."/>
            <person name="Kuo A."/>
            <person name="Drula E."/>
            <person name="Kohler A."/>
            <person name="Sanchez-Garcia M."/>
            <person name="Morin E."/>
            <person name="Andreopoulos B."/>
            <person name="Barry K.W."/>
            <person name="Bonito G."/>
            <person name="Buee M."/>
            <person name="Carver A."/>
            <person name="Chen C."/>
            <person name="Cichocki N."/>
            <person name="Clum A."/>
            <person name="Culley D."/>
            <person name="Crous P.W."/>
            <person name="Fauchery L."/>
            <person name="Girlanda M."/>
            <person name="Hayes R.D."/>
            <person name="Keri Z."/>
            <person name="LaButti K."/>
            <person name="Lipzen A."/>
            <person name="Lombard V."/>
            <person name="Magnuson J."/>
            <person name="Maillard F."/>
            <person name="Murat C."/>
            <person name="Nolan M."/>
            <person name="Ohm R.A."/>
            <person name="Pangilinan J."/>
            <person name="Pereira M.F."/>
            <person name="Perotto S."/>
            <person name="Peter M."/>
            <person name="Pfister S."/>
            <person name="Riley R."/>
            <person name="Sitrit Y."/>
            <person name="Stielow J.B."/>
            <person name="Szollosi G."/>
            <person name="Zifcakova L."/>
            <person name="Stursova M."/>
            <person name="Spatafora J.W."/>
            <person name="Tedersoo L."/>
            <person name="Vaario L.M."/>
            <person name="Yamada A."/>
            <person name="Yan M."/>
            <person name="Wang P."/>
            <person name="Xu J."/>
            <person name="Bruns T."/>
            <person name="Baldrian P."/>
            <person name="Vilgalys R."/>
            <person name="Dunand C."/>
            <person name="Henrissat B."/>
            <person name="Grigoriev I.V."/>
            <person name="Hibbett D."/>
            <person name="Nagy L.G."/>
            <person name="Martin F.M."/>
        </authorList>
    </citation>
    <scope>NUCLEOTIDE SEQUENCE</scope>
    <source>
        <strain evidence="2">UP504</strain>
    </source>
</reference>
<dbReference type="Proteomes" id="UP000886523">
    <property type="component" value="Unassembled WGS sequence"/>
</dbReference>
<dbReference type="GO" id="GO:0000107">
    <property type="term" value="F:imidazoleglycerol-phosphate synthase activity"/>
    <property type="evidence" value="ECO:0007669"/>
    <property type="project" value="TreeGrafter"/>
</dbReference>
<comment type="similarity">
    <text evidence="1">Belongs to the HisA/HisF family.</text>
</comment>
<dbReference type="GO" id="GO:0000105">
    <property type="term" value="P:L-histidine biosynthetic process"/>
    <property type="evidence" value="ECO:0007669"/>
    <property type="project" value="UniProtKB-KW"/>
</dbReference>
<protein>
    <submittedName>
        <fullName evidence="2">Uncharacterized protein</fullName>
    </submittedName>
</protein>
<dbReference type="PANTHER" id="PTHR21235">
    <property type="entry name" value="IMIDAZOLE GLYCEROL PHOSPHATE SYNTHASE SUBUNIT HISF/H IGP SYNTHASE SUBUNIT HISF/H"/>
    <property type="match status" value="1"/>
</dbReference>
<comment type="caution">
    <text evidence="2">The sequence shown here is derived from an EMBL/GenBank/DDBJ whole genome shotgun (WGS) entry which is preliminary data.</text>
</comment>
<dbReference type="PROSITE" id="PS51273">
    <property type="entry name" value="GATASE_TYPE_1"/>
    <property type="match status" value="1"/>
</dbReference>
<dbReference type="Gene3D" id="3.40.50.880">
    <property type="match status" value="1"/>
</dbReference>
<dbReference type="SUPFAM" id="SSF51366">
    <property type="entry name" value="Ribulose-phoshate binding barrel"/>
    <property type="match status" value="1"/>
</dbReference>
<accession>A0A9P6B285</accession>
<sequence>MPYMVRNYAALLTSGKENRAHERVETGMDEDETYYFVHSYRAPYLPSHISDWAHTTTQYGRELFLSTVHRGNVFACQFHPEKSGKAEYPSFPKRTITISEMDGFTKRIIACMVIRASDDGDLVATKGDQYDARDKEYPRALKIATNTTASVNGTRDRGPSPARKTASRIFVPLMIDGGIKDTVDPDGTPRSALEVAGAYFRAGTDKVSIGSEAVIAVERLLAHGTAMSLSESDRSRVWWYQRTVSGGPESHSLPVTQLVQGVETLGAGEILLNSIDRDGTNQGYDLNLVDIRVHFVDVFERTGVEVELTAGYFMEKK</sequence>
<evidence type="ECO:0000313" key="2">
    <source>
        <dbReference type="EMBL" id="KAF9515640.1"/>
    </source>
</evidence>
<keyword evidence="1" id="KW-0028">Amino-acid biosynthesis</keyword>
<name>A0A9P6B285_9AGAM</name>
<evidence type="ECO:0000256" key="1">
    <source>
        <dbReference type="RuleBase" id="RU003657"/>
    </source>
</evidence>
<keyword evidence="1" id="KW-0368">Histidine biosynthesis</keyword>
<dbReference type="InterPro" id="IPR013785">
    <property type="entry name" value="Aldolase_TIM"/>
</dbReference>
<dbReference type="Pfam" id="PF00977">
    <property type="entry name" value="His_biosynth"/>
    <property type="match status" value="1"/>
</dbReference>
<dbReference type="InterPro" id="IPR006062">
    <property type="entry name" value="His_biosynth"/>
</dbReference>
<dbReference type="EMBL" id="MU128948">
    <property type="protein sequence ID" value="KAF9515640.1"/>
    <property type="molecule type" value="Genomic_DNA"/>
</dbReference>
<proteinExistence type="inferred from homology"/>
<dbReference type="AlphaFoldDB" id="A0A9P6B285"/>
<dbReference type="InterPro" id="IPR029062">
    <property type="entry name" value="Class_I_gatase-like"/>
</dbReference>
<organism evidence="2 3">
    <name type="scientific">Hydnum rufescens UP504</name>
    <dbReference type="NCBI Taxonomy" id="1448309"/>
    <lineage>
        <taxon>Eukaryota</taxon>
        <taxon>Fungi</taxon>
        <taxon>Dikarya</taxon>
        <taxon>Basidiomycota</taxon>
        <taxon>Agaricomycotina</taxon>
        <taxon>Agaricomycetes</taxon>
        <taxon>Cantharellales</taxon>
        <taxon>Hydnaceae</taxon>
        <taxon>Hydnum</taxon>
    </lineage>
</organism>
<evidence type="ECO:0000313" key="3">
    <source>
        <dbReference type="Proteomes" id="UP000886523"/>
    </source>
</evidence>
<dbReference type="OrthoDB" id="10254903at2759"/>